<reference evidence="3" key="3">
    <citation type="submission" date="2011-05" db="EMBL/GenBank/DDBJ databases">
        <title>Complete sequence of Methylomonas methanica MC09.</title>
        <authorList>
            <consortium name="US DOE Joint Genome Institute"/>
            <person name="Lucas S."/>
            <person name="Han J."/>
            <person name="Lapidus A."/>
            <person name="Cheng J.-F."/>
            <person name="Goodwin L."/>
            <person name="Pitluck S."/>
            <person name="Peters L."/>
            <person name="Mikhailova N."/>
            <person name="Teshima H."/>
            <person name="Han C."/>
            <person name="Tapia R."/>
            <person name="Land M."/>
            <person name="Hauser L."/>
            <person name="Kyrpides N."/>
            <person name="Ivanova N."/>
            <person name="Pagani I."/>
            <person name="Stein L."/>
            <person name="Woyke T."/>
        </authorList>
    </citation>
    <scope>NUCLEOTIDE SEQUENCE [LARGE SCALE GENOMIC DNA]</scope>
    <source>
        <strain evidence="3">MC09</strain>
    </source>
</reference>
<reference key="2">
    <citation type="submission" date="2011-05" db="EMBL/GenBank/DDBJ databases">
        <title>Complete genome sequence of the aerobic marine methanotroph Methylomonas methanica MC09.</title>
        <authorList>
            <person name="Boden R."/>
            <person name="Cunliffe M."/>
            <person name="Scanlan J."/>
            <person name="Moussard H."/>
            <person name="Kits K.D."/>
            <person name="Klotz M."/>
            <person name="Jetten M."/>
            <person name="Vuilleumier S."/>
            <person name="Han J."/>
            <person name="Peters L."/>
            <person name="Mikhailova N."/>
            <person name="Teshima H."/>
            <person name="Tapia R."/>
            <person name="Kyrpides N."/>
            <person name="Ivanova N."/>
            <person name="Pagani I."/>
            <person name="Cheng J.-F."/>
            <person name="Goodwin L."/>
            <person name="Han C."/>
            <person name="Hauser L."/>
            <person name="Land M."/>
            <person name="Lapidus A."/>
            <person name="Lucas S."/>
            <person name="Pitluck S."/>
            <person name="Woyke T."/>
            <person name="Stein L.Y."/>
            <person name="Murrell C."/>
        </authorList>
    </citation>
    <scope>NUCLEOTIDE SEQUENCE</scope>
    <source>
        <strain>MC09</strain>
    </source>
</reference>
<dbReference type="HOGENOM" id="CLU_733171_0_0_6"/>
<feature type="transmembrane region" description="Helical" evidence="1">
    <location>
        <begin position="100"/>
        <end position="123"/>
    </location>
</feature>
<dbReference type="RefSeq" id="WP_013819681.1">
    <property type="nucleotide sequence ID" value="NC_015572.1"/>
</dbReference>
<accession>G0A2V1</accession>
<protein>
    <submittedName>
        <fullName evidence="2">Uncharacterized protein</fullName>
    </submittedName>
</protein>
<keyword evidence="1" id="KW-1133">Transmembrane helix</keyword>
<proteinExistence type="predicted"/>
<evidence type="ECO:0000256" key="1">
    <source>
        <dbReference type="SAM" id="Phobius"/>
    </source>
</evidence>
<feature type="transmembrane region" description="Helical" evidence="1">
    <location>
        <begin position="66"/>
        <end position="88"/>
    </location>
</feature>
<dbReference type="Proteomes" id="UP000008888">
    <property type="component" value="Chromosome"/>
</dbReference>
<dbReference type="NCBIfam" id="NF047767">
    <property type="entry name" value="LBF_2804_fam"/>
    <property type="match status" value="1"/>
</dbReference>
<feature type="transmembrane region" description="Helical" evidence="1">
    <location>
        <begin position="182"/>
        <end position="204"/>
    </location>
</feature>
<keyword evidence="1" id="KW-0472">Membrane</keyword>
<reference evidence="2 3" key="1">
    <citation type="journal article" date="2011" name="J. Bacteriol.">
        <title>Complete Genome Sequence of the Aerobic Marine Methanotroph Methylomonas methanica MC09.</title>
        <authorList>
            <person name="Boden R."/>
            <person name="Cunliffe M."/>
            <person name="Scanlan J."/>
            <person name="Moussard H."/>
            <person name="Kits K.D."/>
            <person name="Klotz M.G."/>
            <person name="Jetten M.S."/>
            <person name="Vuilleumier S."/>
            <person name="Han J."/>
            <person name="Peters L."/>
            <person name="Mikhailova N."/>
            <person name="Teshima H."/>
            <person name="Tapia R."/>
            <person name="Kyrpides N."/>
            <person name="Ivanova N."/>
            <person name="Pagani I."/>
            <person name="Cheng J.F."/>
            <person name="Goodwin L."/>
            <person name="Han C."/>
            <person name="Hauser L."/>
            <person name="Land M.L."/>
            <person name="Lapidus A."/>
            <person name="Lucas S."/>
            <person name="Pitluck S."/>
            <person name="Woyke T."/>
            <person name="Stein L."/>
            <person name="Murrell J.C."/>
        </authorList>
    </citation>
    <scope>NUCLEOTIDE SEQUENCE [LARGE SCALE GENOMIC DNA]</scope>
    <source>
        <strain evidence="2 3">MC09</strain>
    </source>
</reference>
<evidence type="ECO:0000313" key="3">
    <source>
        <dbReference type="Proteomes" id="UP000008888"/>
    </source>
</evidence>
<dbReference type="STRING" id="857087.Metme_3076"/>
<keyword evidence="1" id="KW-0812">Transmembrane</keyword>
<keyword evidence="3" id="KW-1185">Reference proteome</keyword>
<evidence type="ECO:0000313" key="2">
    <source>
        <dbReference type="EMBL" id="AEG01454.1"/>
    </source>
</evidence>
<dbReference type="KEGG" id="mmt:Metme_3076"/>
<dbReference type="AlphaFoldDB" id="G0A2V1"/>
<dbReference type="eggNOG" id="ENOG5031EJ3">
    <property type="taxonomic scope" value="Bacteria"/>
</dbReference>
<sequence>MSTTGDETNATSTFQREEEPGLLERIGVKYYQYLSEKYGTSGLQNVDIDDLPPDNTLTSLASNITAFAAVIGFGIGGLTTFVTIWVEWTYRADMDNVPYYLLYGSTLIVMLALEMAVLFWLGLKTVYSLACLTGHNQTSPDNFLPGNDAVPNLLARAALEVPDPVIRYLGIDPIKHLSKSKLLFVAVLYKAKVVLSTALVKFVLVRSLGKGELRIALSWIGVPITGLWDAFTLYKVAREARLRLFGNKLAEYIVNQLLTDEFVEQLSPKCREGAIRAVATVMVFAENYHPNMLMLLVKLSKKFPSDAHCEYDNWHDFLALLEQVDADERYFLLDLLCVSAAFDGRLSRLERHHLPEAFKEFTELYMTRCEALSKQLMNGQLHAAKASCKLDFLPG</sequence>
<name>G0A2V1_METMM</name>
<gene>
    <name evidence="2" type="ordered locus">Metme_3076</name>
</gene>
<organism evidence="2 3">
    <name type="scientific">Methylomonas methanica (strain DSM 25384 / MC09)</name>
    <dbReference type="NCBI Taxonomy" id="857087"/>
    <lineage>
        <taxon>Bacteria</taxon>
        <taxon>Pseudomonadati</taxon>
        <taxon>Pseudomonadota</taxon>
        <taxon>Gammaproteobacteria</taxon>
        <taxon>Methylococcales</taxon>
        <taxon>Methylococcaceae</taxon>
        <taxon>Methylomonas</taxon>
    </lineage>
</organism>
<dbReference type="EMBL" id="CP002738">
    <property type="protein sequence ID" value="AEG01454.1"/>
    <property type="molecule type" value="Genomic_DNA"/>
</dbReference>
<dbReference type="OrthoDB" id="340603at2"/>
<feature type="transmembrane region" description="Helical" evidence="1">
    <location>
        <begin position="216"/>
        <end position="234"/>
    </location>
</feature>